<dbReference type="InterPro" id="IPR019307">
    <property type="entry name" value="RNA-bd_AU-1/RNase_E/G"/>
</dbReference>
<dbReference type="CDD" id="cd04453">
    <property type="entry name" value="S1_RNase_E"/>
    <property type="match status" value="1"/>
</dbReference>
<keyword evidence="5" id="KW-0694">RNA-binding</keyword>
<evidence type="ECO:0000259" key="6">
    <source>
        <dbReference type="PROSITE" id="PS50126"/>
    </source>
</evidence>
<keyword evidence="8" id="KW-1185">Reference proteome</keyword>
<dbReference type="Proteomes" id="UP000199095">
    <property type="component" value="Unassembled WGS sequence"/>
</dbReference>
<dbReference type="InterPro" id="IPR003029">
    <property type="entry name" value="S1_domain"/>
</dbReference>
<name>A0A1I0JHL6_9BACI</name>
<sequence length="481" mass="55954">MKKLYIQTRTTEKIALLMEGQHLEHFFIDRKDQASLVGNIYIGRIRRIDHGLQAAFVDIGQKKLSFLPKKEIPVSRKDSQLPIEQHVYEGMNVIVQVIKDAYEQKGPSVTANITLPGRYFIYLPYSGYKAASKKMKPADKQRIQSMLENWSFSSEGAIIRTSALQADHKELKGEWELLQQKWKEIEKQAHTYKKPAPLFVDREIPERIIRKYATPSVEEIIFDEAEIAQYMKKTYPVLKEKMRWSDNLEKEMPLSIKHVLERLTQKRVKLSSGIELIIEKTAALTVIDVNTAAFKGKWTKDRTVLGANLEAAKEIAMHLKLRNLSGMIFIDFISMKRKQDEEQVLSEMKRLVRQDSTFCEMFGFTKLGILEMTRKREGVDIPSLVCEPKELAWTAQTHAFQLERELWSYRKKDCEALLVEVRPDVLDAFVHYVDIKKLSKIKPIYLEKNSLETREFVIKFIGDLKWLERSHTTATAIDKFI</sequence>
<keyword evidence="3" id="KW-0378">Hydrolase</keyword>
<dbReference type="GO" id="GO:0006364">
    <property type="term" value="P:rRNA processing"/>
    <property type="evidence" value="ECO:0007669"/>
    <property type="project" value="TreeGrafter"/>
</dbReference>
<evidence type="ECO:0000313" key="7">
    <source>
        <dbReference type="EMBL" id="SEU09008.1"/>
    </source>
</evidence>
<dbReference type="STRING" id="237682.SAMN05421676_11930"/>
<dbReference type="Pfam" id="PF10150">
    <property type="entry name" value="RNase_E_G"/>
    <property type="match status" value="1"/>
</dbReference>
<feature type="domain" description="S1 motif" evidence="6">
    <location>
        <begin position="38"/>
        <end position="118"/>
    </location>
</feature>
<dbReference type="EMBL" id="FOHJ01000019">
    <property type="protein sequence ID" value="SEU09008.1"/>
    <property type="molecule type" value="Genomic_DNA"/>
</dbReference>
<dbReference type="InterPro" id="IPR004659">
    <property type="entry name" value="RNase_E/G"/>
</dbReference>
<keyword evidence="2" id="KW-0479">Metal-binding</keyword>
<dbReference type="AlphaFoldDB" id="A0A1I0JHL6"/>
<dbReference type="Gene3D" id="2.40.50.140">
    <property type="entry name" value="Nucleic acid-binding proteins"/>
    <property type="match status" value="1"/>
</dbReference>
<dbReference type="RefSeq" id="WP_093137795.1">
    <property type="nucleotide sequence ID" value="NZ_FOHJ01000019.1"/>
</dbReference>
<dbReference type="InterPro" id="IPR012340">
    <property type="entry name" value="NA-bd_OB-fold"/>
</dbReference>
<dbReference type="GO" id="GO:0004540">
    <property type="term" value="F:RNA nuclease activity"/>
    <property type="evidence" value="ECO:0007669"/>
    <property type="project" value="InterPro"/>
</dbReference>
<protein>
    <submittedName>
        <fullName evidence="7">Ribonuclease G</fullName>
    </submittedName>
</protein>
<evidence type="ECO:0000256" key="3">
    <source>
        <dbReference type="ARBA" id="ARBA00022801"/>
    </source>
</evidence>
<keyword evidence="4" id="KW-0460">Magnesium</keyword>
<evidence type="ECO:0000256" key="2">
    <source>
        <dbReference type="ARBA" id="ARBA00022723"/>
    </source>
</evidence>
<gene>
    <name evidence="7" type="ORF">SAMN05421676_11930</name>
</gene>
<dbReference type="GO" id="GO:0005737">
    <property type="term" value="C:cytoplasm"/>
    <property type="evidence" value="ECO:0007669"/>
    <property type="project" value="TreeGrafter"/>
</dbReference>
<dbReference type="GO" id="GO:0003723">
    <property type="term" value="F:RNA binding"/>
    <property type="evidence" value="ECO:0007669"/>
    <property type="project" value="UniProtKB-KW"/>
</dbReference>
<dbReference type="SMART" id="SM00316">
    <property type="entry name" value="S1"/>
    <property type="match status" value="1"/>
</dbReference>
<evidence type="ECO:0000313" key="8">
    <source>
        <dbReference type="Proteomes" id="UP000199095"/>
    </source>
</evidence>
<evidence type="ECO:0000256" key="5">
    <source>
        <dbReference type="ARBA" id="ARBA00022884"/>
    </source>
</evidence>
<comment type="cofactor">
    <cofactor evidence="1">
        <name>Mg(2+)</name>
        <dbReference type="ChEBI" id="CHEBI:18420"/>
    </cofactor>
</comment>
<evidence type="ECO:0000256" key="4">
    <source>
        <dbReference type="ARBA" id="ARBA00022842"/>
    </source>
</evidence>
<dbReference type="GO" id="GO:0046872">
    <property type="term" value="F:metal ion binding"/>
    <property type="evidence" value="ECO:0007669"/>
    <property type="project" value="UniProtKB-KW"/>
</dbReference>
<evidence type="ECO:0000256" key="1">
    <source>
        <dbReference type="ARBA" id="ARBA00001946"/>
    </source>
</evidence>
<dbReference type="GO" id="GO:0016787">
    <property type="term" value="F:hydrolase activity"/>
    <property type="evidence" value="ECO:0007669"/>
    <property type="project" value="UniProtKB-KW"/>
</dbReference>
<dbReference type="PROSITE" id="PS50126">
    <property type="entry name" value="S1"/>
    <property type="match status" value="1"/>
</dbReference>
<reference evidence="8" key="1">
    <citation type="submission" date="2016-10" db="EMBL/GenBank/DDBJ databases">
        <authorList>
            <person name="Varghese N."/>
            <person name="Submissions S."/>
        </authorList>
    </citation>
    <scope>NUCLEOTIDE SEQUENCE [LARGE SCALE GENOMIC DNA]</scope>
    <source>
        <strain evidence="8">CGMCC 1.3566</strain>
    </source>
</reference>
<accession>A0A1I0JHL6</accession>
<organism evidence="7 8">
    <name type="scientific">Salinibacillus kushneri</name>
    <dbReference type="NCBI Taxonomy" id="237682"/>
    <lineage>
        <taxon>Bacteria</taxon>
        <taxon>Bacillati</taxon>
        <taxon>Bacillota</taxon>
        <taxon>Bacilli</taxon>
        <taxon>Bacillales</taxon>
        <taxon>Bacillaceae</taxon>
        <taxon>Salinibacillus</taxon>
    </lineage>
</organism>
<dbReference type="PANTHER" id="PTHR30001:SF0">
    <property type="entry name" value="RIBONUCLEASE G"/>
    <property type="match status" value="1"/>
</dbReference>
<dbReference type="PANTHER" id="PTHR30001">
    <property type="entry name" value="RIBONUCLEASE"/>
    <property type="match status" value="1"/>
</dbReference>
<dbReference type="OrthoDB" id="9804278at2"/>
<dbReference type="SUPFAM" id="SSF50249">
    <property type="entry name" value="Nucleic acid-binding proteins"/>
    <property type="match status" value="1"/>
</dbReference>
<proteinExistence type="predicted"/>